<dbReference type="AlphaFoldDB" id="A0ABD2WBV6"/>
<dbReference type="PANTHER" id="PTHR33053">
    <property type="entry name" value="PROTEIN, PUTATIVE-RELATED"/>
    <property type="match status" value="1"/>
</dbReference>
<gene>
    <name evidence="1" type="ORF">TKK_014557</name>
</gene>
<keyword evidence="2" id="KW-1185">Reference proteome</keyword>
<organism evidence="1 2">
    <name type="scientific">Trichogramma kaykai</name>
    <dbReference type="NCBI Taxonomy" id="54128"/>
    <lineage>
        <taxon>Eukaryota</taxon>
        <taxon>Metazoa</taxon>
        <taxon>Ecdysozoa</taxon>
        <taxon>Arthropoda</taxon>
        <taxon>Hexapoda</taxon>
        <taxon>Insecta</taxon>
        <taxon>Pterygota</taxon>
        <taxon>Neoptera</taxon>
        <taxon>Endopterygota</taxon>
        <taxon>Hymenoptera</taxon>
        <taxon>Apocrita</taxon>
        <taxon>Proctotrupomorpha</taxon>
        <taxon>Chalcidoidea</taxon>
        <taxon>Trichogrammatidae</taxon>
        <taxon>Trichogramma</taxon>
    </lineage>
</organism>
<protein>
    <recommendedName>
        <fullName evidence="3">DUF4211 domain-containing protein</fullName>
    </recommendedName>
</protein>
<comment type="caution">
    <text evidence="1">The sequence shown here is derived from an EMBL/GenBank/DDBJ whole genome shotgun (WGS) entry which is preliminary data.</text>
</comment>
<dbReference type="Proteomes" id="UP001627154">
    <property type="component" value="Unassembled WGS sequence"/>
</dbReference>
<evidence type="ECO:0000313" key="2">
    <source>
        <dbReference type="Proteomes" id="UP001627154"/>
    </source>
</evidence>
<dbReference type="PANTHER" id="PTHR33053:SF9">
    <property type="entry name" value="AGAP000105-PA"/>
    <property type="match status" value="1"/>
</dbReference>
<evidence type="ECO:0008006" key="3">
    <source>
        <dbReference type="Google" id="ProtNLM"/>
    </source>
</evidence>
<reference evidence="1 2" key="1">
    <citation type="journal article" date="2024" name="bioRxiv">
        <title>A reference genome for Trichogramma kaykai: A tiny desert-dwelling parasitoid wasp with competing sex-ratio distorters.</title>
        <authorList>
            <person name="Culotta J."/>
            <person name="Lindsey A.R."/>
        </authorList>
    </citation>
    <scope>NUCLEOTIDE SEQUENCE [LARGE SCALE GENOMIC DNA]</scope>
    <source>
        <strain evidence="1 2">KSX58</strain>
    </source>
</reference>
<evidence type="ECO:0000313" key="1">
    <source>
        <dbReference type="EMBL" id="KAL3390388.1"/>
    </source>
</evidence>
<dbReference type="EMBL" id="JBJJXI010000117">
    <property type="protein sequence ID" value="KAL3390388.1"/>
    <property type="molecule type" value="Genomic_DNA"/>
</dbReference>
<name>A0ABD2WBV6_9HYME</name>
<accession>A0ABD2WBV6</accession>
<sequence>MNSKSANRVKKHRAKKNIKKQYENFLLQEKETSDDQVSNEVPSLEGTNFECDLMSIDNSEHQTNQSNVMIDDQEYDVYVIDSSSSNYEESVVDDEEFSVHDEGGDSEVLAETESIEIGQLRKWSIENHIPQKALDGLLKILNQRLLPELPETSKTFLKTSSSKYIVESMIGGDDCEGEFTYLSILEGLKVCLNPDLHKNNLIKLDFNIDGVKIKKPSPKTLWPILCRVLYEPDPYVYKPFPVAVFYGKSKPKNVTEFLEKFILEINLLQTNGASIDVELYEIQIRSFICDIPAKSFIKCTKGHTSFNGCERCDTVASKVDSTTVYLETGDKRTGSDFINFNDASHHNEVCPLIAISPPIDLVDIFVIDAMHLLYLGVNFRILDEWMKKGSTSPVKISPTQKKELNRRTNDVKNMKSNINDMSAFPFENELGKIKKILRSPHHTLAQYCRRIHEEREILELKAKLPADLIIIKERKTIGLISIKYQQQFLSIKHPNNTVLLKNKSVVKIIEMFHNDNSVILKVVKYKGKSSAFKQPCDSAFLDIYEISDQVSMKTEKCVPLSSIEVKMVKLSIESTEGNEKKTIVIPLLH</sequence>
<proteinExistence type="predicted"/>